<name>A0A6A9URW9_9ACTN</name>
<protein>
    <submittedName>
        <fullName evidence="1">Uncharacterized protein</fullName>
    </submittedName>
</protein>
<proteinExistence type="predicted"/>
<sequence length="141" mass="15248">MAADEAMRKDESVGTRRHTGVGAANLAGLLDRIRSSKDGVEKAREIDSSTDWATQYTIAEGETVARFLATMVGERSDPTILEAVLNALAELDSHELLPRDVLLSAAALPDSEDPSAQEALDYLREAASWERPAVPELTHTC</sequence>
<reference evidence="1 2" key="1">
    <citation type="submission" date="2019-12" db="EMBL/GenBank/DDBJ databases">
        <title>Auraticoccus cholistani sp. nov., an actinomycete isolated from soil of Cholistan desert.</title>
        <authorList>
            <person name="Cheema M.T."/>
        </authorList>
    </citation>
    <scope>NUCLEOTIDE SEQUENCE [LARGE SCALE GENOMIC DNA]</scope>
    <source>
        <strain evidence="1 2">F435</strain>
    </source>
</reference>
<dbReference type="Proteomes" id="UP000435304">
    <property type="component" value="Unassembled WGS sequence"/>
</dbReference>
<evidence type="ECO:0000313" key="1">
    <source>
        <dbReference type="EMBL" id="MVA74502.1"/>
    </source>
</evidence>
<dbReference type="RefSeq" id="WP_156606980.1">
    <property type="nucleotide sequence ID" value="NZ_WPCU01000001.1"/>
</dbReference>
<gene>
    <name evidence="1" type="ORF">GC722_00400</name>
</gene>
<evidence type="ECO:0000313" key="2">
    <source>
        <dbReference type="Proteomes" id="UP000435304"/>
    </source>
</evidence>
<dbReference type="AlphaFoldDB" id="A0A6A9URW9"/>
<dbReference type="EMBL" id="WPCU01000001">
    <property type="protein sequence ID" value="MVA74502.1"/>
    <property type="molecule type" value="Genomic_DNA"/>
</dbReference>
<accession>A0A6A9URW9</accession>
<keyword evidence="2" id="KW-1185">Reference proteome</keyword>
<comment type="caution">
    <text evidence="1">The sequence shown here is derived from an EMBL/GenBank/DDBJ whole genome shotgun (WGS) entry which is preliminary data.</text>
</comment>
<organism evidence="1 2">
    <name type="scientific">Auraticoccus cholistanensis</name>
    <dbReference type="NCBI Taxonomy" id="2656650"/>
    <lineage>
        <taxon>Bacteria</taxon>
        <taxon>Bacillati</taxon>
        <taxon>Actinomycetota</taxon>
        <taxon>Actinomycetes</taxon>
        <taxon>Propionibacteriales</taxon>
        <taxon>Propionibacteriaceae</taxon>
        <taxon>Auraticoccus</taxon>
    </lineage>
</organism>